<organism evidence="5 6">
    <name type="scientific">Nocardiopsis composta</name>
    <dbReference type="NCBI Taxonomy" id="157465"/>
    <lineage>
        <taxon>Bacteria</taxon>
        <taxon>Bacillati</taxon>
        <taxon>Actinomycetota</taxon>
        <taxon>Actinomycetes</taxon>
        <taxon>Streptosporangiales</taxon>
        <taxon>Nocardiopsidaceae</taxon>
        <taxon>Nocardiopsis</taxon>
    </lineage>
</organism>
<comment type="caution">
    <text evidence="5">The sequence shown here is derived from an EMBL/GenBank/DDBJ whole genome shotgun (WGS) entry which is preliminary data.</text>
</comment>
<dbReference type="PRINTS" id="PR00420">
    <property type="entry name" value="RNGMNOXGNASE"/>
</dbReference>
<dbReference type="GO" id="GO:0004497">
    <property type="term" value="F:monooxygenase activity"/>
    <property type="evidence" value="ECO:0007669"/>
    <property type="project" value="UniProtKB-KW"/>
</dbReference>
<keyword evidence="6" id="KW-1185">Reference proteome</keyword>
<dbReference type="InterPro" id="IPR050493">
    <property type="entry name" value="FAD-dep_Monooxygenase_BioMet"/>
</dbReference>
<dbReference type="SUPFAM" id="SSF51905">
    <property type="entry name" value="FAD/NAD(P)-binding domain"/>
    <property type="match status" value="1"/>
</dbReference>
<dbReference type="Pfam" id="PF01494">
    <property type="entry name" value="FAD_binding_3"/>
    <property type="match status" value="1"/>
</dbReference>
<feature type="domain" description="FAD-binding" evidence="4">
    <location>
        <begin position="23"/>
        <end position="366"/>
    </location>
</feature>
<dbReference type="PANTHER" id="PTHR13789">
    <property type="entry name" value="MONOOXYGENASE"/>
    <property type="match status" value="1"/>
</dbReference>
<accession>A0A7W8QH57</accession>
<dbReference type="EMBL" id="JACHDB010000001">
    <property type="protein sequence ID" value="MBB5430175.1"/>
    <property type="molecule type" value="Genomic_DNA"/>
</dbReference>
<keyword evidence="2" id="KW-0503">Monooxygenase</keyword>
<dbReference type="GO" id="GO:0071949">
    <property type="term" value="F:FAD binding"/>
    <property type="evidence" value="ECO:0007669"/>
    <property type="project" value="InterPro"/>
</dbReference>
<dbReference type="PANTHER" id="PTHR13789:SF309">
    <property type="entry name" value="PUTATIVE (AFU_ORTHOLOGUE AFUA_6G14510)-RELATED"/>
    <property type="match status" value="1"/>
</dbReference>
<sequence length="430" mass="44286">MNERPATRAAAEREIGEAMRELTAAVVGGGIAGLASAAALAREGWRTTVLERAGEAGEVGAGVALTRNAAAALRGLGFDDAAVSALGAPTWASGTLDMHGRPMFRFPDDPGTRRTTALIGVHRRRLHAALLDGARAAGVEVVTGARVTGVRPGDPGGAPAVVSAGDRSFSADLVVGADGVRSAVRAALFPGLRPAYSGYSSWRAVVTGLPPELAGDGSLRQFWGPHAEFGVMPVHGEETYWYGYVRLPERTRLGDESAAASDRFAGWDPLVQRLVAATPPSALIRHDVHHLPGGLPRYARGRVVMVGDAAHAALPTMGQGAATALEDGLCVGLLVGAPVAAGGDLSAALSAFDAARRPRCRALARASVQAGRFGSHLGGGWRQALRNGLMRRLPPGVLTRATDGVMGWLPPERALPAAPPDRTGGTGAGR</sequence>
<evidence type="ECO:0000256" key="1">
    <source>
        <dbReference type="ARBA" id="ARBA00023002"/>
    </source>
</evidence>
<dbReference type="Gene3D" id="3.50.50.60">
    <property type="entry name" value="FAD/NAD(P)-binding domain"/>
    <property type="match status" value="1"/>
</dbReference>
<evidence type="ECO:0000313" key="5">
    <source>
        <dbReference type="EMBL" id="MBB5430175.1"/>
    </source>
</evidence>
<dbReference type="InterPro" id="IPR002938">
    <property type="entry name" value="FAD-bd"/>
</dbReference>
<evidence type="ECO:0000256" key="2">
    <source>
        <dbReference type="ARBA" id="ARBA00023033"/>
    </source>
</evidence>
<dbReference type="AlphaFoldDB" id="A0A7W8QH57"/>
<keyword evidence="1" id="KW-0560">Oxidoreductase</keyword>
<feature type="region of interest" description="Disordered" evidence="3">
    <location>
        <begin position="409"/>
        <end position="430"/>
    </location>
</feature>
<gene>
    <name evidence="5" type="ORF">HDA36_000259</name>
</gene>
<protein>
    <submittedName>
        <fullName evidence="5">2-polyprenyl-6-methoxyphenol hydroxylase-like FAD-dependent oxidoreductase</fullName>
    </submittedName>
</protein>
<evidence type="ECO:0000256" key="3">
    <source>
        <dbReference type="SAM" id="MobiDB-lite"/>
    </source>
</evidence>
<proteinExistence type="predicted"/>
<dbReference type="RefSeq" id="WP_312893452.1">
    <property type="nucleotide sequence ID" value="NZ_BAAAJD010000163.1"/>
</dbReference>
<name>A0A7W8QH57_9ACTN</name>
<dbReference type="Proteomes" id="UP000572635">
    <property type="component" value="Unassembled WGS sequence"/>
</dbReference>
<evidence type="ECO:0000259" key="4">
    <source>
        <dbReference type="Pfam" id="PF01494"/>
    </source>
</evidence>
<reference evidence="5 6" key="1">
    <citation type="submission" date="2020-08" db="EMBL/GenBank/DDBJ databases">
        <title>Sequencing the genomes of 1000 actinobacteria strains.</title>
        <authorList>
            <person name="Klenk H.-P."/>
        </authorList>
    </citation>
    <scope>NUCLEOTIDE SEQUENCE [LARGE SCALE GENOMIC DNA]</scope>
    <source>
        <strain evidence="5 6">DSM 44551</strain>
    </source>
</reference>
<dbReference type="InterPro" id="IPR036188">
    <property type="entry name" value="FAD/NAD-bd_sf"/>
</dbReference>
<evidence type="ECO:0000313" key="6">
    <source>
        <dbReference type="Proteomes" id="UP000572635"/>
    </source>
</evidence>